<evidence type="ECO:0000256" key="5">
    <source>
        <dbReference type="ARBA" id="ARBA00023157"/>
    </source>
</evidence>
<dbReference type="SUPFAM" id="SSF75005">
    <property type="entry name" value="Arabinanase/levansucrase/invertase"/>
    <property type="match status" value="1"/>
</dbReference>
<name>A0A6J0MGU3_RAPSA</name>
<evidence type="ECO:0000256" key="2">
    <source>
        <dbReference type="ARBA" id="ARBA00008700"/>
    </source>
</evidence>
<feature type="region of interest" description="Disordered" evidence="6">
    <location>
        <begin position="326"/>
        <end position="348"/>
    </location>
</feature>
<organism evidence="11 12">
    <name type="scientific">Raphanus sativus</name>
    <name type="common">Radish</name>
    <name type="synonym">Raphanus raphanistrum var. sativus</name>
    <dbReference type="NCBI Taxonomy" id="3726"/>
    <lineage>
        <taxon>Eukaryota</taxon>
        <taxon>Viridiplantae</taxon>
        <taxon>Streptophyta</taxon>
        <taxon>Embryophyta</taxon>
        <taxon>Tracheophyta</taxon>
        <taxon>Spermatophyta</taxon>
        <taxon>Magnoliopsida</taxon>
        <taxon>eudicotyledons</taxon>
        <taxon>Gunneridae</taxon>
        <taxon>Pentapetalae</taxon>
        <taxon>rosids</taxon>
        <taxon>malvids</taxon>
        <taxon>Brassicales</taxon>
        <taxon>Brassicaceae</taxon>
        <taxon>Brassiceae</taxon>
        <taxon>Raphanus</taxon>
    </lineage>
</organism>
<protein>
    <submittedName>
        <fullName evidence="12">Glucosamine inositolphosphorylceramide transferase 1-like</fullName>
    </submittedName>
</protein>
<comment type="similarity">
    <text evidence="2">Belongs to the glycosyltransferase 64 family.</text>
</comment>
<reference evidence="11" key="1">
    <citation type="journal article" date="2019" name="Database">
        <title>The radish genome database (RadishGD): an integrated information resource for radish genomics.</title>
        <authorList>
            <person name="Yu H.J."/>
            <person name="Baek S."/>
            <person name="Lee Y.J."/>
            <person name="Cho A."/>
            <person name="Mun J.H."/>
        </authorList>
    </citation>
    <scope>NUCLEOTIDE SEQUENCE [LARGE SCALE GENOMIC DNA]</scope>
    <source>
        <strain evidence="11">cv. WK10039</strain>
    </source>
</reference>
<keyword evidence="8" id="KW-0732">Signal</keyword>
<dbReference type="Gene3D" id="3.90.550.10">
    <property type="entry name" value="Spore Coat Polysaccharide Biosynthesis Protein SpsA, Chain A"/>
    <property type="match status" value="1"/>
</dbReference>
<dbReference type="PANTHER" id="PTHR48261">
    <property type="entry name" value="ACETYLGLUCOSAMINYLTRANSFERASE"/>
    <property type="match status" value="1"/>
</dbReference>
<evidence type="ECO:0000259" key="9">
    <source>
        <dbReference type="Pfam" id="PF09258"/>
    </source>
</evidence>
<dbReference type="KEGG" id="rsz:108843075"/>
<keyword evidence="3" id="KW-0808">Transferase</keyword>
<evidence type="ECO:0000313" key="11">
    <source>
        <dbReference type="Proteomes" id="UP000504610"/>
    </source>
</evidence>
<keyword evidence="5" id="KW-1015">Disulfide bond</keyword>
<sequence length="1244" mass="140715">MQMNHPISKLALVWLTLLGSVLVSSFAELEFGHCERVVKRWADTSTSGEEDPNKDKRSLKDLLFFLHVPRTGGGTYFHCFLRKLYDHAEECPRSYDKLHFDPRKQKCKLLATHDDYSLMSKLPRERTSVMTIVRDPVARVLSTYEFSVEVAASFLVHPNLTSATRMSGRIRNNNVISPLDIWPWKYLVPWMREDLFARRDARKLKGGVIIEDDNPYDMEEMLMPLHKYLDNPTAHDIIHNGATFQIAGLTNNSHLAEAHEVRHCVQKYKNLGEPVLQVAKRRLDSMLYVGLTEEHRESASLFANVVGSRVLSQVVTSNITSKTTKSEASVTIPESGSDKSEIQNGTSEVASGKIEAKSGNMTVKTLMEVYEGCITHLRKSQGTRRVNSLRRISPANFTRTTRARILSEVIEQIKSLNNLDVELFKYAKEIFVKEHELMSKKMVSTTKRSIVDLQNVFGEMDDEKLWKLVSVTLMLLLLFLLFLFVNARRRITSKVKNEKDQKQSPYVISDTHSGSSVRRFMFFASCFILYALVAATYAWLAFPPHVGRTDHVSSSSLGCREDNEGSWSIGVYYGDSPFTLKPIETVNVWRNESAAWPVANPVLTCASLTNSGFPSNFVADPFLYVQGNTLYLFFENKNPITMQGDIGVAESTDKGATWKPLGIALDEAWHLSFPFVFNYNGQIYMMPESSQIGELRLYRAVNFPLIWKLEKVILEKPLVDSTIIHHQGNYYLFGSDHSSFGTKKNGQLEIWYSSTPLGPWKPHKRNPIYNGKRNVGARNGGRPFSHDGSLYRVGQDCGENYGKRIIIFKIEALSMDEYREVQVPFDLEASSRPKGENSWNGLRQHHLVVRRLSSGGYIGLADGDRVASGDLFRRVLLGYASLAGAITLVVLLGFLLGIVNCVVPSTWCMNYYYAGKRTDTVLDLESGGFLSDKLRRLCSRLNRVPSFLRGRSPKLGRLGLGLILLVGVLLSCLGIGYIYGGSGAVAPYTFKGHASKFTLVTMTYDARLWNLKMYVSHYSRCASVKEIVVIWNKGPPPDLTELDSAVPVRIRVEKRNSLNNRFNIDPLIKTRAVLELDDDIMMSCDLIEKGFRVWREHPERLVGFYPRYVDGTMTYGGEKFARSREGYNMILTGAAFMDVGFAFGMYQSDKAKLGREFVDEQFNCEDVLLNFLYANASGSAKAVEYVRPSGLVFDTSKFSGVAISGNTNQHYRKRSECLRRFSELYGSLSDRRWEFGGRKDGWDL</sequence>
<dbReference type="GO" id="GO:0016757">
    <property type="term" value="F:glycosyltransferase activity"/>
    <property type="evidence" value="ECO:0007669"/>
    <property type="project" value="InterPro"/>
</dbReference>
<evidence type="ECO:0000313" key="12">
    <source>
        <dbReference type="RefSeq" id="XP_018471672.2"/>
    </source>
</evidence>
<feature type="transmembrane region" description="Helical" evidence="7">
    <location>
        <begin position="520"/>
        <end position="542"/>
    </location>
</feature>
<keyword evidence="7" id="KW-0812">Transmembrane</keyword>
<proteinExistence type="inferred from homology"/>
<evidence type="ECO:0000256" key="8">
    <source>
        <dbReference type="SAM" id="SignalP"/>
    </source>
</evidence>
<dbReference type="Proteomes" id="UP000504610">
    <property type="component" value="Chromosome 1"/>
</dbReference>
<feature type="signal peptide" evidence="8">
    <location>
        <begin position="1"/>
        <end position="27"/>
    </location>
</feature>
<evidence type="ECO:0000256" key="7">
    <source>
        <dbReference type="SAM" id="Phobius"/>
    </source>
</evidence>
<reference evidence="12" key="2">
    <citation type="submission" date="2025-08" db="UniProtKB">
        <authorList>
            <consortium name="RefSeq"/>
        </authorList>
    </citation>
    <scope>IDENTIFICATION</scope>
    <source>
        <tissue evidence="12">Leaf</tissue>
    </source>
</reference>
<feature type="chain" id="PRO_5040794622" evidence="8">
    <location>
        <begin position="28"/>
        <end position="1244"/>
    </location>
</feature>
<feature type="transmembrane region" description="Helical" evidence="7">
    <location>
        <begin position="876"/>
        <end position="903"/>
    </location>
</feature>
<dbReference type="Gene3D" id="2.115.10.20">
    <property type="entry name" value="Glycosyl hydrolase domain, family 43"/>
    <property type="match status" value="1"/>
</dbReference>
<dbReference type="InterPro" id="IPR027417">
    <property type="entry name" value="P-loop_NTPase"/>
</dbReference>
<dbReference type="InterPro" id="IPR056442">
    <property type="entry name" value="GINT1_N"/>
</dbReference>
<feature type="transmembrane region" description="Helical" evidence="7">
    <location>
        <begin position="465"/>
        <end position="485"/>
    </location>
</feature>
<dbReference type="Pfam" id="PF09258">
    <property type="entry name" value="Glyco_transf_64"/>
    <property type="match status" value="1"/>
</dbReference>
<evidence type="ECO:0000256" key="1">
    <source>
        <dbReference type="ARBA" id="ARBA00004370"/>
    </source>
</evidence>
<evidence type="ECO:0000259" key="10">
    <source>
        <dbReference type="Pfam" id="PF24793"/>
    </source>
</evidence>
<dbReference type="InterPro" id="IPR015338">
    <property type="entry name" value="GT64_dom"/>
</dbReference>
<evidence type="ECO:0000256" key="4">
    <source>
        <dbReference type="ARBA" id="ARBA00023136"/>
    </source>
</evidence>
<dbReference type="OrthoDB" id="406981at2759"/>
<feature type="domain" description="Glucosamine inositolphosphorylceramide transferase 1 N-terminal" evidence="10">
    <location>
        <begin position="559"/>
        <end position="864"/>
    </location>
</feature>
<dbReference type="InterPro" id="IPR004263">
    <property type="entry name" value="Exostosin"/>
</dbReference>
<dbReference type="GeneID" id="108843075"/>
<evidence type="ECO:0000256" key="3">
    <source>
        <dbReference type="ARBA" id="ARBA00022679"/>
    </source>
</evidence>
<keyword evidence="4 7" id="KW-0472">Membrane</keyword>
<dbReference type="AlphaFoldDB" id="A0A6J0MGU3"/>
<evidence type="ECO:0000256" key="6">
    <source>
        <dbReference type="SAM" id="MobiDB-lite"/>
    </source>
</evidence>
<dbReference type="RefSeq" id="XP_018471672.2">
    <property type="nucleotide sequence ID" value="XM_018616170.2"/>
</dbReference>
<gene>
    <name evidence="12" type="primary">LOC108843075</name>
</gene>
<dbReference type="Gene3D" id="3.40.50.300">
    <property type="entry name" value="P-loop containing nucleotide triphosphate hydrolases"/>
    <property type="match status" value="1"/>
</dbReference>
<dbReference type="PANTHER" id="PTHR48261:SF6">
    <property type="entry name" value="GLYCOSYLTRANSFERASE FAMILY PROTEIN"/>
    <property type="match status" value="1"/>
</dbReference>
<dbReference type="FunFam" id="2.115.10.20:FF:000004">
    <property type="entry name" value="Glucosamine inositolphosphorylceramide transferase 1"/>
    <property type="match status" value="1"/>
</dbReference>
<accession>A0A6J0MGU3</accession>
<dbReference type="InterPro" id="IPR023296">
    <property type="entry name" value="Glyco_hydro_beta-prop_sf"/>
</dbReference>
<feature type="transmembrane region" description="Helical" evidence="7">
    <location>
        <begin position="958"/>
        <end position="979"/>
    </location>
</feature>
<feature type="domain" description="Glycosyl transferase 64" evidence="9">
    <location>
        <begin position="997"/>
        <end position="1235"/>
    </location>
</feature>
<dbReference type="SUPFAM" id="SSF53448">
    <property type="entry name" value="Nucleotide-diphospho-sugar transferases"/>
    <property type="match status" value="1"/>
</dbReference>
<dbReference type="GO" id="GO:0016020">
    <property type="term" value="C:membrane"/>
    <property type="evidence" value="ECO:0007669"/>
    <property type="project" value="UniProtKB-SubCell"/>
</dbReference>
<keyword evidence="11" id="KW-1185">Reference proteome</keyword>
<dbReference type="InterPro" id="IPR029044">
    <property type="entry name" value="Nucleotide-diphossugar_trans"/>
</dbReference>
<comment type="subcellular location">
    <subcellularLocation>
        <location evidence="1">Membrane</location>
    </subcellularLocation>
</comment>
<keyword evidence="7" id="KW-1133">Transmembrane helix</keyword>
<dbReference type="Pfam" id="PF24793">
    <property type="entry name" value="GINT1_N"/>
    <property type="match status" value="1"/>
</dbReference>